<feature type="region of interest" description="Disordered" evidence="6">
    <location>
        <begin position="258"/>
        <end position="306"/>
    </location>
</feature>
<evidence type="ECO:0000256" key="4">
    <source>
        <dbReference type="ARBA" id="ARBA00022825"/>
    </source>
</evidence>
<dbReference type="InterPro" id="IPR015500">
    <property type="entry name" value="Peptidase_S8_subtilisin-rel"/>
</dbReference>
<feature type="domain" description="Peptidase S8/S53" evidence="7">
    <location>
        <begin position="462"/>
        <end position="729"/>
    </location>
</feature>
<feature type="compositionally biased region" description="Low complexity" evidence="6">
    <location>
        <begin position="391"/>
        <end position="410"/>
    </location>
</feature>
<dbReference type="PANTHER" id="PTHR43806">
    <property type="entry name" value="PEPTIDASE S8"/>
    <property type="match status" value="1"/>
</dbReference>
<dbReference type="CDD" id="cd00306">
    <property type="entry name" value="Peptidases_S8_S53"/>
    <property type="match status" value="1"/>
</dbReference>
<dbReference type="InterPro" id="IPR000209">
    <property type="entry name" value="Peptidase_S8/S53_dom"/>
</dbReference>
<keyword evidence="3 5" id="KW-0378">Hydrolase</keyword>
<evidence type="ECO:0000256" key="6">
    <source>
        <dbReference type="SAM" id="MobiDB-lite"/>
    </source>
</evidence>
<evidence type="ECO:0000256" key="2">
    <source>
        <dbReference type="ARBA" id="ARBA00022670"/>
    </source>
</evidence>
<sequence length="791" mass="90706">MTGHSLRLFALSRNSPRNFIHGTVQSEVLGNMPKEHRHGSISFEESQACTRLILDNDHDQPKCLRSYRVEESEEARILIWTDIYGDIIRHIIPRDTRGIPYTYPSALGDESQNVIGFRHYSEDTHASQGVVTKHQFQFGNNDRQTNTQHLAEYRFLNDSECCDFQSRIRGKRLLKTYDTESVNEVHHHAFVPNTSRSYAKATPIKLWREKETSFTFLATLGTMIQQTHLEFYLSWFRHEAEIHDRKLILKFNRPSDMVLVQPEPPDKKHKRKHSSSSKEPKSKAPKSENNKRRGSGQVPHRLHSGEYKLPVHNEFVKKNDWDLLEITFTNHGDAEDFLKECLNSETMEELHLTPGPHLVSSFSSQVMNLRNLPRHSGDPWHHPSVHSSQATSTPEPQSPLQQSPLPLTTPQLPGDQWGITHIDPELRQRRGLIQAAIDTWWRNFIDNREDIFPYISDSYAPVKIAILDTGLDISNPYVNSQWKRRIYRDFLQDDNIASRLKWNSSYSEEYVEGILQPLERERLDLPVDLAGHGTHLAGIVLQLAPNANLCVARVLENKTTYDTGAAARRVALAILYAVQVWKVKVINLSIGFDREKLDALEKSGDFSKDVLLYALNYARQEHVVVFAAASNHANRKLLAFPACRPECVLSINSNNGSSGRSWFNPQTQEYDSNLSILGEYTKSTWLQNDDEGEIRQSDGSVWKRQEGTSQATTIAACVAVLILQFGRQYGAGKKLETFEGVQAVLRKMTTRTMDQSFREIIPWTTVFRTSESHKDNIDRIRIRIEEILDQL</sequence>
<dbReference type="InterPro" id="IPR023827">
    <property type="entry name" value="Peptidase_S8_Asp-AS"/>
</dbReference>
<keyword evidence="9" id="KW-1185">Reference proteome</keyword>
<organism evidence="8 9">
    <name type="scientific">Hyaloscypha variabilis (strain UAMH 11265 / GT02V1 / F)</name>
    <name type="common">Meliniomyces variabilis</name>
    <dbReference type="NCBI Taxonomy" id="1149755"/>
    <lineage>
        <taxon>Eukaryota</taxon>
        <taxon>Fungi</taxon>
        <taxon>Dikarya</taxon>
        <taxon>Ascomycota</taxon>
        <taxon>Pezizomycotina</taxon>
        <taxon>Leotiomycetes</taxon>
        <taxon>Helotiales</taxon>
        <taxon>Hyaloscyphaceae</taxon>
        <taxon>Hyaloscypha</taxon>
        <taxon>Hyaloscypha variabilis</taxon>
    </lineage>
</organism>
<evidence type="ECO:0000313" key="8">
    <source>
        <dbReference type="EMBL" id="PMD44779.1"/>
    </source>
</evidence>
<comment type="similarity">
    <text evidence="1 5">Belongs to the peptidase S8 family.</text>
</comment>
<evidence type="ECO:0000256" key="1">
    <source>
        <dbReference type="ARBA" id="ARBA00011073"/>
    </source>
</evidence>
<gene>
    <name evidence="8" type="ORF">L207DRAFT_631043</name>
</gene>
<dbReference type="PANTHER" id="PTHR43806:SF11">
    <property type="entry name" value="CEREVISIN-RELATED"/>
    <property type="match status" value="1"/>
</dbReference>
<name>A0A2J6S1X6_HYAVF</name>
<feature type="region of interest" description="Disordered" evidence="6">
    <location>
        <begin position="370"/>
        <end position="410"/>
    </location>
</feature>
<dbReference type="SUPFAM" id="SSF52743">
    <property type="entry name" value="Subtilisin-like"/>
    <property type="match status" value="1"/>
</dbReference>
<dbReference type="OrthoDB" id="206201at2759"/>
<evidence type="ECO:0000256" key="3">
    <source>
        <dbReference type="ARBA" id="ARBA00022801"/>
    </source>
</evidence>
<accession>A0A2J6S1X6</accession>
<keyword evidence="4 5" id="KW-0720">Serine protease</keyword>
<keyword evidence="2 5" id="KW-0645">Protease</keyword>
<feature type="active site" description="Charge relay system" evidence="5">
    <location>
        <position position="468"/>
    </location>
</feature>
<dbReference type="AlphaFoldDB" id="A0A2J6S1X6"/>
<evidence type="ECO:0000256" key="5">
    <source>
        <dbReference type="PROSITE-ProRule" id="PRU01240"/>
    </source>
</evidence>
<dbReference type="GO" id="GO:0004252">
    <property type="term" value="F:serine-type endopeptidase activity"/>
    <property type="evidence" value="ECO:0007669"/>
    <property type="project" value="UniProtKB-UniRule"/>
</dbReference>
<proteinExistence type="inferred from homology"/>
<feature type="active site" description="Charge relay system" evidence="5">
    <location>
        <position position="709"/>
    </location>
</feature>
<reference evidence="8 9" key="1">
    <citation type="submission" date="2016-04" db="EMBL/GenBank/DDBJ databases">
        <title>A degradative enzymes factory behind the ericoid mycorrhizal symbiosis.</title>
        <authorList>
            <consortium name="DOE Joint Genome Institute"/>
            <person name="Martino E."/>
            <person name="Morin E."/>
            <person name="Grelet G."/>
            <person name="Kuo A."/>
            <person name="Kohler A."/>
            <person name="Daghino S."/>
            <person name="Barry K."/>
            <person name="Choi C."/>
            <person name="Cichocki N."/>
            <person name="Clum A."/>
            <person name="Copeland A."/>
            <person name="Hainaut M."/>
            <person name="Haridas S."/>
            <person name="Labutti K."/>
            <person name="Lindquist E."/>
            <person name="Lipzen A."/>
            <person name="Khouja H.-R."/>
            <person name="Murat C."/>
            <person name="Ohm R."/>
            <person name="Olson A."/>
            <person name="Spatafora J."/>
            <person name="Veneault-Fourrey C."/>
            <person name="Henrissat B."/>
            <person name="Grigoriev I."/>
            <person name="Martin F."/>
            <person name="Perotto S."/>
        </authorList>
    </citation>
    <scope>NUCLEOTIDE SEQUENCE [LARGE SCALE GENOMIC DNA]</scope>
    <source>
        <strain evidence="8 9">F</strain>
    </source>
</reference>
<dbReference type="GO" id="GO:0006508">
    <property type="term" value="P:proteolysis"/>
    <property type="evidence" value="ECO:0007669"/>
    <property type="project" value="UniProtKB-KW"/>
</dbReference>
<dbReference type="Gene3D" id="3.40.50.200">
    <property type="entry name" value="Peptidase S8/S53 domain"/>
    <property type="match status" value="1"/>
</dbReference>
<dbReference type="Pfam" id="PF00082">
    <property type="entry name" value="Peptidase_S8"/>
    <property type="match status" value="1"/>
</dbReference>
<dbReference type="InterPro" id="IPR050131">
    <property type="entry name" value="Peptidase_S8_subtilisin-like"/>
</dbReference>
<dbReference type="PROSITE" id="PS00136">
    <property type="entry name" value="SUBTILASE_ASP"/>
    <property type="match status" value="1"/>
</dbReference>
<evidence type="ECO:0000259" key="7">
    <source>
        <dbReference type="Pfam" id="PF00082"/>
    </source>
</evidence>
<feature type="compositionally biased region" description="Basic and acidic residues" evidence="6">
    <location>
        <begin position="276"/>
        <end position="291"/>
    </location>
</feature>
<dbReference type="InterPro" id="IPR036852">
    <property type="entry name" value="Peptidase_S8/S53_dom_sf"/>
</dbReference>
<feature type="active site" description="Charge relay system" evidence="5">
    <location>
        <position position="532"/>
    </location>
</feature>
<evidence type="ECO:0000313" key="9">
    <source>
        <dbReference type="Proteomes" id="UP000235786"/>
    </source>
</evidence>
<dbReference type="STRING" id="1149755.A0A2J6S1X6"/>
<dbReference type="EMBL" id="KZ613941">
    <property type="protein sequence ID" value="PMD44779.1"/>
    <property type="molecule type" value="Genomic_DNA"/>
</dbReference>
<protein>
    <submittedName>
        <fullName evidence="8">Subtilisin-like protein</fullName>
    </submittedName>
</protein>
<dbReference type="Proteomes" id="UP000235786">
    <property type="component" value="Unassembled WGS sequence"/>
</dbReference>
<dbReference type="PROSITE" id="PS51892">
    <property type="entry name" value="SUBTILASE"/>
    <property type="match status" value="1"/>
</dbReference>
<dbReference type="PRINTS" id="PR00723">
    <property type="entry name" value="SUBTILISIN"/>
</dbReference>